<evidence type="ECO:0000256" key="5">
    <source>
        <dbReference type="ARBA" id="ARBA00022801"/>
    </source>
</evidence>
<comment type="caution">
    <text evidence="14">The sequence shown here is derived from an EMBL/GenBank/DDBJ whole genome shotgun (WGS) entry which is preliminary data.</text>
</comment>
<name>A0A0G0JCC7_9BACT</name>
<dbReference type="PATRIC" id="fig|1619087.5.peg.696"/>
<dbReference type="InterPro" id="IPR003265">
    <property type="entry name" value="HhH-GPD_domain"/>
</dbReference>
<dbReference type="SMART" id="SM00525">
    <property type="entry name" value="FES"/>
    <property type="match status" value="1"/>
</dbReference>
<dbReference type="AlphaFoldDB" id="A0A0G0JCC7"/>
<dbReference type="GO" id="GO:0046872">
    <property type="term" value="F:metal ion binding"/>
    <property type="evidence" value="ECO:0007669"/>
    <property type="project" value="UniProtKB-KW"/>
</dbReference>
<dbReference type="GO" id="GO:0006285">
    <property type="term" value="P:base-excision repair, AP site formation"/>
    <property type="evidence" value="ECO:0007669"/>
    <property type="project" value="TreeGrafter"/>
</dbReference>
<dbReference type="GO" id="GO:0051539">
    <property type="term" value="F:4 iron, 4 sulfur cluster binding"/>
    <property type="evidence" value="ECO:0007669"/>
    <property type="project" value="UniProtKB-UniRule"/>
</dbReference>
<keyword evidence="11 12" id="KW-0326">Glycosidase</keyword>
<evidence type="ECO:0000313" key="14">
    <source>
        <dbReference type="EMBL" id="KKQ34439.1"/>
    </source>
</evidence>
<feature type="binding site" evidence="12">
    <location>
        <position position="211"/>
    </location>
    <ligand>
        <name>[4Fe-4S] cluster</name>
        <dbReference type="ChEBI" id="CHEBI:49883"/>
    </ligand>
</feature>
<evidence type="ECO:0000256" key="1">
    <source>
        <dbReference type="ARBA" id="ARBA00008343"/>
    </source>
</evidence>
<keyword evidence="10 12" id="KW-0456">Lyase</keyword>
<evidence type="ECO:0000256" key="7">
    <source>
        <dbReference type="ARBA" id="ARBA00023014"/>
    </source>
</evidence>
<dbReference type="FunFam" id="1.10.340.30:FF:000001">
    <property type="entry name" value="Endonuclease III"/>
    <property type="match status" value="1"/>
</dbReference>
<dbReference type="InterPro" id="IPR011257">
    <property type="entry name" value="DNA_glycosylase"/>
</dbReference>
<dbReference type="Pfam" id="PF00730">
    <property type="entry name" value="HhH-GPD"/>
    <property type="match status" value="1"/>
</dbReference>
<dbReference type="GO" id="GO:0140078">
    <property type="term" value="F:class I DNA-(apurinic or apyrimidinic site) endonuclease activity"/>
    <property type="evidence" value="ECO:0007669"/>
    <property type="project" value="UniProtKB-EC"/>
</dbReference>
<evidence type="ECO:0000313" key="15">
    <source>
        <dbReference type="Proteomes" id="UP000034852"/>
    </source>
</evidence>
<keyword evidence="7 12" id="KW-0411">Iron-sulfur</keyword>
<feature type="binding site" evidence="12">
    <location>
        <position position="217"/>
    </location>
    <ligand>
        <name>[4Fe-4S] cluster</name>
        <dbReference type="ChEBI" id="CHEBI:49883"/>
    </ligand>
</feature>
<keyword evidence="5 12" id="KW-0378">Hydrolase</keyword>
<evidence type="ECO:0000256" key="4">
    <source>
        <dbReference type="ARBA" id="ARBA00022763"/>
    </source>
</evidence>
<evidence type="ECO:0000256" key="2">
    <source>
        <dbReference type="ARBA" id="ARBA00022485"/>
    </source>
</evidence>
<keyword evidence="6 12" id="KW-0408">Iron</keyword>
<dbReference type="HAMAP" id="MF_00942">
    <property type="entry name" value="Nth"/>
    <property type="match status" value="1"/>
</dbReference>
<accession>A0A0G0JCC7</accession>
<dbReference type="NCBIfam" id="TIGR01083">
    <property type="entry name" value="nth"/>
    <property type="match status" value="1"/>
</dbReference>
<evidence type="ECO:0000256" key="11">
    <source>
        <dbReference type="ARBA" id="ARBA00023295"/>
    </source>
</evidence>
<dbReference type="InterPro" id="IPR023170">
    <property type="entry name" value="HhH_base_excis_C"/>
</dbReference>
<dbReference type="Proteomes" id="UP000034852">
    <property type="component" value="Unassembled WGS sequence"/>
</dbReference>
<dbReference type="SMART" id="SM00478">
    <property type="entry name" value="ENDO3c"/>
    <property type="match status" value="1"/>
</dbReference>
<dbReference type="EC" id="4.2.99.18" evidence="12"/>
<keyword evidence="8 12" id="KW-0238">DNA-binding</keyword>
<comment type="similarity">
    <text evidence="1 12">Belongs to the Nth/MutY family.</text>
</comment>
<comment type="function">
    <text evidence="12">DNA repair enzyme that has both DNA N-glycosylase activity and AP-lyase activity. The DNA N-glycosylase activity releases various damaged pyrimidines from DNA by cleaving the N-glycosidic bond, leaving an AP (apurinic/apyrimidinic) site. The AP-lyase activity cleaves the phosphodiester bond 3' to the AP site by a beta-elimination, leaving a 3'-terminal unsaturated sugar and a product with a terminal 5'-phosphate.</text>
</comment>
<dbReference type="SUPFAM" id="SSF48150">
    <property type="entry name" value="DNA-glycosylase"/>
    <property type="match status" value="1"/>
</dbReference>
<gene>
    <name evidence="12" type="primary">nth</name>
    <name evidence="14" type="ORF">US52_C0059G0003</name>
</gene>
<dbReference type="PANTHER" id="PTHR10359">
    <property type="entry name" value="A/G-SPECIFIC ADENINE GLYCOSYLASE/ENDONUCLEASE III"/>
    <property type="match status" value="1"/>
</dbReference>
<sequence length="223" mass="25238">MTDKNINKKNEKQARKNHTDEILLRLKGKYPIVRSALNYSNALELLVATILSAQCTDARVNMVTPILFKKYKTTKDYAQADLNELKTIIHSTGFYNNKAKHLKKLGKMLNENYNGKVPDSIEKLIKLPGVARKTANVVLFGWFGKNEGIPVDTHVKRVTSRLGLTKEINPEKIEKDLIKIIPRKELGPSALRFIEHGRAICKARKPDCKNCLLNDICPSAFKV</sequence>
<keyword evidence="9 12" id="KW-0234">DNA repair</keyword>
<feature type="binding site" evidence="12">
    <location>
        <position position="201"/>
    </location>
    <ligand>
        <name>[4Fe-4S] cluster</name>
        <dbReference type="ChEBI" id="CHEBI:49883"/>
    </ligand>
</feature>
<dbReference type="Gene3D" id="1.10.1670.10">
    <property type="entry name" value="Helix-hairpin-Helix base-excision DNA repair enzymes (C-terminal)"/>
    <property type="match status" value="1"/>
</dbReference>
<evidence type="ECO:0000256" key="6">
    <source>
        <dbReference type="ARBA" id="ARBA00023004"/>
    </source>
</evidence>
<dbReference type="CDD" id="cd00056">
    <property type="entry name" value="ENDO3c"/>
    <property type="match status" value="1"/>
</dbReference>
<keyword evidence="3 12" id="KW-0479">Metal-binding</keyword>
<dbReference type="GO" id="GO:0003677">
    <property type="term" value="F:DNA binding"/>
    <property type="evidence" value="ECO:0007669"/>
    <property type="project" value="UniProtKB-UniRule"/>
</dbReference>
<evidence type="ECO:0000256" key="9">
    <source>
        <dbReference type="ARBA" id="ARBA00023204"/>
    </source>
</evidence>
<dbReference type="PANTHER" id="PTHR10359:SF18">
    <property type="entry name" value="ENDONUCLEASE III"/>
    <property type="match status" value="1"/>
</dbReference>
<dbReference type="Gene3D" id="1.10.340.30">
    <property type="entry name" value="Hypothetical protein, domain 2"/>
    <property type="match status" value="1"/>
</dbReference>
<organism evidence="14 15">
    <name type="scientific">candidate division WS6 bacterium GW2011_GWA2_37_6</name>
    <dbReference type="NCBI Taxonomy" id="1619087"/>
    <lineage>
        <taxon>Bacteria</taxon>
        <taxon>Candidatus Dojkabacteria</taxon>
    </lineage>
</organism>
<keyword evidence="4 12" id="KW-0227">DNA damage</keyword>
<proteinExistence type="inferred from homology"/>
<feature type="binding site" evidence="12">
    <location>
        <position position="208"/>
    </location>
    <ligand>
        <name>[4Fe-4S] cluster</name>
        <dbReference type="ChEBI" id="CHEBI:49883"/>
    </ligand>
</feature>
<keyword evidence="14" id="KW-0255">Endonuclease</keyword>
<dbReference type="FunFam" id="1.10.1670.10:FF:000001">
    <property type="entry name" value="Endonuclease III"/>
    <property type="match status" value="1"/>
</dbReference>
<dbReference type="Pfam" id="PF00633">
    <property type="entry name" value="HHH"/>
    <property type="match status" value="1"/>
</dbReference>
<reference evidence="14 15" key="1">
    <citation type="journal article" date="2015" name="Nature">
        <title>rRNA introns, odd ribosomes, and small enigmatic genomes across a large radiation of phyla.</title>
        <authorList>
            <person name="Brown C.T."/>
            <person name="Hug L.A."/>
            <person name="Thomas B.C."/>
            <person name="Sharon I."/>
            <person name="Castelle C.J."/>
            <person name="Singh A."/>
            <person name="Wilkins M.J."/>
            <person name="Williams K.H."/>
            <person name="Banfield J.F."/>
        </authorList>
    </citation>
    <scope>NUCLEOTIDE SEQUENCE [LARGE SCALE GENOMIC DNA]</scope>
</reference>
<dbReference type="GO" id="GO:0019104">
    <property type="term" value="F:DNA N-glycosylase activity"/>
    <property type="evidence" value="ECO:0007669"/>
    <property type="project" value="UniProtKB-UniRule"/>
</dbReference>
<evidence type="ECO:0000256" key="3">
    <source>
        <dbReference type="ARBA" id="ARBA00022723"/>
    </source>
</evidence>
<dbReference type="InterPro" id="IPR005759">
    <property type="entry name" value="Nth"/>
</dbReference>
<keyword evidence="2 12" id="KW-0004">4Fe-4S</keyword>
<dbReference type="PIRSF" id="PIRSF001435">
    <property type="entry name" value="Nth"/>
    <property type="match status" value="1"/>
</dbReference>
<evidence type="ECO:0000256" key="10">
    <source>
        <dbReference type="ARBA" id="ARBA00023239"/>
    </source>
</evidence>
<protein>
    <recommendedName>
        <fullName evidence="12">Endonuclease III</fullName>
        <ecNumber evidence="12">4.2.99.18</ecNumber>
    </recommendedName>
    <alternativeName>
        <fullName evidence="12">DNA-(apurinic or apyrimidinic site) lyase</fullName>
    </alternativeName>
</protein>
<evidence type="ECO:0000259" key="13">
    <source>
        <dbReference type="SMART" id="SM00478"/>
    </source>
</evidence>
<comment type="cofactor">
    <cofactor evidence="12">
        <name>[4Fe-4S] cluster</name>
        <dbReference type="ChEBI" id="CHEBI:49883"/>
    </cofactor>
    <text evidence="12">Binds 1 [4Fe-4S] cluster.</text>
</comment>
<evidence type="ECO:0000256" key="12">
    <source>
        <dbReference type="HAMAP-Rule" id="MF_00942"/>
    </source>
</evidence>
<feature type="domain" description="HhH-GPD" evidence="13">
    <location>
        <begin position="51"/>
        <end position="199"/>
    </location>
</feature>
<keyword evidence="14" id="KW-0540">Nuclease</keyword>
<comment type="catalytic activity">
    <reaction evidence="12">
        <text>2'-deoxyribonucleotide-(2'-deoxyribose 5'-phosphate)-2'-deoxyribonucleotide-DNA = a 3'-end 2'-deoxyribonucleotide-(2,3-dehydro-2,3-deoxyribose 5'-phosphate)-DNA + a 5'-end 5'-phospho-2'-deoxyribonucleoside-DNA + H(+)</text>
        <dbReference type="Rhea" id="RHEA:66592"/>
        <dbReference type="Rhea" id="RHEA-COMP:13180"/>
        <dbReference type="Rhea" id="RHEA-COMP:16897"/>
        <dbReference type="Rhea" id="RHEA-COMP:17067"/>
        <dbReference type="ChEBI" id="CHEBI:15378"/>
        <dbReference type="ChEBI" id="CHEBI:136412"/>
        <dbReference type="ChEBI" id="CHEBI:157695"/>
        <dbReference type="ChEBI" id="CHEBI:167181"/>
        <dbReference type="EC" id="4.2.99.18"/>
    </reaction>
</comment>
<dbReference type="InterPro" id="IPR003651">
    <property type="entry name" value="Endonuclease3_FeS-loop_motif"/>
</dbReference>
<dbReference type="EMBL" id="LBTH01000059">
    <property type="protein sequence ID" value="KKQ34439.1"/>
    <property type="molecule type" value="Genomic_DNA"/>
</dbReference>
<dbReference type="InterPro" id="IPR000445">
    <property type="entry name" value="HhH_motif"/>
</dbReference>
<evidence type="ECO:0000256" key="8">
    <source>
        <dbReference type="ARBA" id="ARBA00023125"/>
    </source>
</evidence>